<feature type="transmembrane region" description="Helical" evidence="1">
    <location>
        <begin position="231"/>
        <end position="250"/>
    </location>
</feature>
<dbReference type="RefSeq" id="WP_122197682.1">
    <property type="nucleotide sequence ID" value="NZ_JBHSKC010000005.1"/>
</dbReference>
<evidence type="ECO:0008006" key="4">
    <source>
        <dbReference type="Google" id="ProtNLM"/>
    </source>
</evidence>
<dbReference type="EMBL" id="RFFG01000065">
    <property type="protein sequence ID" value="RMI39549.1"/>
    <property type="molecule type" value="Genomic_DNA"/>
</dbReference>
<dbReference type="OrthoDB" id="569023at2"/>
<keyword evidence="1" id="KW-0472">Membrane</keyword>
<name>A0A3M2LQ31_9ACTN</name>
<keyword evidence="3" id="KW-1185">Reference proteome</keyword>
<comment type="caution">
    <text evidence="2">The sequence shown here is derived from an EMBL/GenBank/DDBJ whole genome shotgun (WGS) entry which is preliminary data.</text>
</comment>
<evidence type="ECO:0000313" key="3">
    <source>
        <dbReference type="Proteomes" id="UP000282674"/>
    </source>
</evidence>
<evidence type="ECO:0000313" key="2">
    <source>
        <dbReference type="EMBL" id="RMI39549.1"/>
    </source>
</evidence>
<accession>A0A3M2LQ31</accession>
<gene>
    <name evidence="2" type="ORF">EBO15_29255</name>
</gene>
<feature type="transmembrane region" description="Helical" evidence="1">
    <location>
        <begin position="262"/>
        <end position="282"/>
    </location>
</feature>
<sequence length="496" mass="53371">MAPIPAELLPADEDGIRLPVRTAPSGHLRIDPRGWFTHDRFRFLAVLVVLLTVLVAALAATRASGGKAGFKEIGHQAGPQVLASSDLYLALNDMDAQLANVLLVGSAQNLGIGRQQALGTFEQRRRQADQDLQQAAALAGGDQSAARAVRRALDGFGRYQALAGQALLLDGQRPHPAAAPPAAAITLYRQATDEMKQVLLPAAEELRAANADRVGGTYQSRYRALRTGSDAVLVLGLVTLAALLLLQVTLARRTHRILNPALLLATACVLGGTITASTVLGSSADHLRVAKRDAFDSVIALTRARAIGWDANADESRYIVDRERWSDYQNAFYDKAGQLVGLPTAASLPDTYQAVLQQVVIKYRQNEKDVPFTGLLGDEFRNITFPGERTAAEEALLAWQAYQANDVRLRGLMDKRQVQAAVTFDTSPSADDSNGSFTRFDQAMARVIAVNQDQFTANIRSGADVLSGWTVVPPAAALVIIGLVLAGLRPRLAEYR</sequence>
<protein>
    <recommendedName>
        <fullName evidence="4">Secreted protein</fullName>
    </recommendedName>
</protein>
<keyword evidence="1" id="KW-1133">Transmembrane helix</keyword>
<dbReference type="Proteomes" id="UP000282674">
    <property type="component" value="Unassembled WGS sequence"/>
</dbReference>
<evidence type="ECO:0000256" key="1">
    <source>
        <dbReference type="SAM" id="Phobius"/>
    </source>
</evidence>
<proteinExistence type="predicted"/>
<feature type="transmembrane region" description="Helical" evidence="1">
    <location>
        <begin position="41"/>
        <end position="61"/>
    </location>
</feature>
<keyword evidence="1" id="KW-0812">Transmembrane</keyword>
<dbReference type="AlphaFoldDB" id="A0A3M2LQ31"/>
<feature type="transmembrane region" description="Helical" evidence="1">
    <location>
        <begin position="466"/>
        <end position="488"/>
    </location>
</feature>
<organism evidence="2 3">
    <name type="scientific">Actinomadura harenae</name>
    <dbReference type="NCBI Taxonomy" id="2483351"/>
    <lineage>
        <taxon>Bacteria</taxon>
        <taxon>Bacillati</taxon>
        <taxon>Actinomycetota</taxon>
        <taxon>Actinomycetes</taxon>
        <taxon>Streptosporangiales</taxon>
        <taxon>Thermomonosporaceae</taxon>
        <taxon>Actinomadura</taxon>
    </lineage>
</organism>
<reference evidence="2 3" key="1">
    <citation type="submission" date="2018-10" db="EMBL/GenBank/DDBJ databases">
        <title>Isolation from soil.</title>
        <authorList>
            <person name="Hu J."/>
        </authorList>
    </citation>
    <scope>NUCLEOTIDE SEQUENCE [LARGE SCALE GENOMIC DNA]</scope>
    <source>
        <strain evidence="2 3">NEAU-Ht49</strain>
    </source>
</reference>